<evidence type="ECO:0000313" key="4">
    <source>
        <dbReference type="Proteomes" id="UP000682733"/>
    </source>
</evidence>
<dbReference type="Proteomes" id="UP000682733">
    <property type="component" value="Unassembled WGS sequence"/>
</dbReference>
<dbReference type="Proteomes" id="UP000677228">
    <property type="component" value="Unassembled WGS sequence"/>
</dbReference>
<evidence type="ECO:0000313" key="2">
    <source>
        <dbReference type="EMBL" id="CAF1646340.1"/>
    </source>
</evidence>
<feature type="non-terminal residue" evidence="3">
    <location>
        <position position="1"/>
    </location>
</feature>
<accession>A0A8S2XAS5</accession>
<dbReference type="EMBL" id="CAJNOK010064308">
    <property type="protein sequence ID" value="CAF1646340.1"/>
    <property type="molecule type" value="Genomic_DNA"/>
</dbReference>
<protein>
    <submittedName>
        <fullName evidence="3">Uncharacterized protein</fullName>
    </submittedName>
</protein>
<dbReference type="EMBL" id="CAJOBA010091937">
    <property type="protein sequence ID" value="CAF4488316.1"/>
    <property type="molecule type" value="Genomic_DNA"/>
</dbReference>
<feature type="compositionally biased region" description="Polar residues" evidence="1">
    <location>
        <begin position="1"/>
        <end position="10"/>
    </location>
</feature>
<proteinExistence type="predicted"/>
<gene>
    <name evidence="2" type="ORF">OVA965_LOCUS44577</name>
    <name evidence="3" type="ORF">TMI583_LOCUS47453</name>
</gene>
<evidence type="ECO:0000313" key="3">
    <source>
        <dbReference type="EMBL" id="CAF4488316.1"/>
    </source>
</evidence>
<organism evidence="3 4">
    <name type="scientific">Didymodactylos carnosus</name>
    <dbReference type="NCBI Taxonomy" id="1234261"/>
    <lineage>
        <taxon>Eukaryota</taxon>
        <taxon>Metazoa</taxon>
        <taxon>Spiralia</taxon>
        <taxon>Gnathifera</taxon>
        <taxon>Rotifera</taxon>
        <taxon>Eurotatoria</taxon>
        <taxon>Bdelloidea</taxon>
        <taxon>Philodinida</taxon>
        <taxon>Philodinidae</taxon>
        <taxon>Didymodactylos</taxon>
    </lineage>
</organism>
<dbReference type="AlphaFoldDB" id="A0A8S2XAS5"/>
<sequence length="110" mass="12958">VEQQEDSVASSDEDDIKNENKIDDDQQQAAELEKMKQTITENTWNYQFYLNYITSSKKYNNLKHIHYNRQKMSDFIGEITRKSDAIDVLCSIFERSLIPDDLHIRDGILL</sequence>
<name>A0A8S2XAS5_9BILA</name>
<evidence type="ECO:0000256" key="1">
    <source>
        <dbReference type="SAM" id="MobiDB-lite"/>
    </source>
</evidence>
<feature type="region of interest" description="Disordered" evidence="1">
    <location>
        <begin position="1"/>
        <end position="22"/>
    </location>
</feature>
<comment type="caution">
    <text evidence="3">The sequence shown here is derived from an EMBL/GenBank/DDBJ whole genome shotgun (WGS) entry which is preliminary data.</text>
</comment>
<reference evidence="3" key="1">
    <citation type="submission" date="2021-02" db="EMBL/GenBank/DDBJ databases">
        <authorList>
            <person name="Nowell W R."/>
        </authorList>
    </citation>
    <scope>NUCLEOTIDE SEQUENCE</scope>
</reference>